<dbReference type="GO" id="GO:0009228">
    <property type="term" value="P:thiamine biosynthetic process"/>
    <property type="evidence" value="ECO:0007669"/>
    <property type="project" value="InterPro"/>
</dbReference>
<feature type="chain" id="PRO_5003021283" evidence="1">
    <location>
        <begin position="26"/>
        <end position="360"/>
    </location>
</feature>
<feature type="domain" description="SsuA/THI5-like" evidence="2">
    <location>
        <begin position="63"/>
        <end position="273"/>
    </location>
</feature>
<protein>
    <submittedName>
        <fullName evidence="3">NMT1/THI5 like domain protein</fullName>
    </submittedName>
</protein>
<dbReference type="OrthoDB" id="9815602at2"/>
<dbReference type="InterPro" id="IPR015168">
    <property type="entry name" value="SsuA/THI5"/>
</dbReference>
<keyword evidence="4" id="KW-1185">Reference proteome</keyword>
<dbReference type="STRING" id="525904.Tter_1222"/>
<evidence type="ECO:0000256" key="1">
    <source>
        <dbReference type="SAM" id="SignalP"/>
    </source>
</evidence>
<dbReference type="eggNOG" id="COG0715">
    <property type="taxonomic scope" value="Bacteria"/>
</dbReference>
<reference evidence="4" key="1">
    <citation type="journal article" date="2010" name="Stand. Genomic Sci.">
        <title>Complete genome sequence of 'Thermobaculum terrenum' type strain (YNP1).</title>
        <authorList>
            <person name="Kiss H."/>
            <person name="Cleland D."/>
            <person name="Lapidus A."/>
            <person name="Lucas S."/>
            <person name="Glavina Del Rio T."/>
            <person name="Nolan M."/>
            <person name="Tice H."/>
            <person name="Han C."/>
            <person name="Goodwin L."/>
            <person name="Pitluck S."/>
            <person name="Liolios K."/>
            <person name="Ivanova N."/>
            <person name="Mavromatis K."/>
            <person name="Ovchinnikova G."/>
            <person name="Pati A."/>
            <person name="Chen A."/>
            <person name="Palaniappan K."/>
            <person name="Land M."/>
            <person name="Hauser L."/>
            <person name="Chang Y."/>
            <person name="Jeffries C."/>
            <person name="Lu M."/>
            <person name="Brettin T."/>
            <person name="Detter J."/>
            <person name="Goker M."/>
            <person name="Tindall B."/>
            <person name="Beck B."/>
            <person name="McDermott T."/>
            <person name="Woyke T."/>
            <person name="Bristow J."/>
            <person name="Eisen J."/>
            <person name="Markowitz V."/>
            <person name="Hugenholtz P."/>
            <person name="Kyrpides N."/>
            <person name="Klenk H."/>
            <person name="Cheng J."/>
        </authorList>
    </citation>
    <scope>NUCLEOTIDE SEQUENCE [LARGE SCALE GENOMIC DNA]</scope>
    <source>
        <strain evidence="4">ATCC BAA-798 / YNP1</strain>
    </source>
</reference>
<evidence type="ECO:0000313" key="3">
    <source>
        <dbReference type="EMBL" id="ACZ42130.1"/>
    </source>
</evidence>
<dbReference type="PANTHER" id="PTHR31528">
    <property type="entry name" value="4-AMINO-5-HYDROXYMETHYL-2-METHYLPYRIMIDINE PHOSPHATE SYNTHASE THI11-RELATED"/>
    <property type="match status" value="1"/>
</dbReference>
<proteinExistence type="predicted"/>
<dbReference type="Proteomes" id="UP000000323">
    <property type="component" value="Chromosome 1"/>
</dbReference>
<dbReference type="Pfam" id="PF09084">
    <property type="entry name" value="NMT1"/>
    <property type="match status" value="1"/>
</dbReference>
<dbReference type="EMBL" id="CP001825">
    <property type="protein sequence ID" value="ACZ42130.1"/>
    <property type="molecule type" value="Genomic_DNA"/>
</dbReference>
<dbReference type="PANTHER" id="PTHR31528:SF3">
    <property type="entry name" value="THIAMINE BIOSYNTHESIS PROTEIN HI_0357-RELATED"/>
    <property type="match status" value="1"/>
</dbReference>
<gene>
    <name evidence="3" type="ordered locus">Tter_1222</name>
</gene>
<dbReference type="PROSITE" id="PS51257">
    <property type="entry name" value="PROKAR_LIPOPROTEIN"/>
    <property type="match status" value="1"/>
</dbReference>
<feature type="signal peptide" evidence="1">
    <location>
        <begin position="1"/>
        <end position="25"/>
    </location>
</feature>
<name>D1CBG5_THET1</name>
<dbReference type="HOGENOM" id="CLU_028871_6_0_0"/>
<dbReference type="SUPFAM" id="SSF53850">
    <property type="entry name" value="Periplasmic binding protein-like II"/>
    <property type="match status" value="1"/>
</dbReference>
<dbReference type="Gene3D" id="3.40.190.10">
    <property type="entry name" value="Periplasmic binding protein-like II"/>
    <property type="match status" value="2"/>
</dbReference>
<dbReference type="AlphaFoldDB" id="D1CBG5"/>
<dbReference type="KEGG" id="ttr:Tter_1222"/>
<organism evidence="3 4">
    <name type="scientific">Thermobaculum terrenum (strain ATCC BAA-798 / CCMEE 7001 / YNP1)</name>
    <dbReference type="NCBI Taxonomy" id="525904"/>
    <lineage>
        <taxon>Bacteria</taxon>
        <taxon>Bacillati</taxon>
        <taxon>Chloroflexota</taxon>
        <taxon>Chloroflexia</taxon>
        <taxon>Candidatus Thermobaculales</taxon>
        <taxon>Candidatus Thermobaculaceae</taxon>
        <taxon>Thermobaculum</taxon>
    </lineage>
</organism>
<evidence type="ECO:0000313" key="4">
    <source>
        <dbReference type="Proteomes" id="UP000000323"/>
    </source>
</evidence>
<accession>D1CBG5</accession>
<dbReference type="InterPro" id="IPR027939">
    <property type="entry name" value="NMT1/THI5"/>
</dbReference>
<keyword evidence="1" id="KW-0732">Signal</keyword>
<sequence length="360" mass="40406">MFSKSKTYLILIVLMLLTVSCGSQATQATPSVVRSVFTTTPSSSEGSNKKLQTVTLALDWTPNTNHTGIYVALQKGWYRENGINLKILPYSETDTNQLVSQGKADFGISFEEGVVTSRAAGLDVISVAAIIQHNTSALVTLKESGINRPRMLDGKRYAGFGSPFEKPVISEVIKCDGGKGDFKTVTTNVFGYEALKAKRADFVWIFMGWEGIQAKREGLKLNVFYIKDYCVPDYYTPVIITSRKFLDRSHDLAKRFMEATARGYEYAIKHPDDSAKILIQAAPKGTFPDPGLVVESQRWLSPRYKAEKKHWGVQDLRVWTNYPRFMYKTGNLLGPDNKPLKQEPDYKSYFTNELLPYGNS</sequence>
<evidence type="ECO:0000259" key="2">
    <source>
        <dbReference type="Pfam" id="PF09084"/>
    </source>
</evidence>
<dbReference type="RefSeq" id="WP_012875165.1">
    <property type="nucleotide sequence ID" value="NC_013525.1"/>
</dbReference>